<keyword evidence="10" id="KW-0325">Glycoprotein</keyword>
<keyword evidence="14" id="KW-1185">Reference proteome</keyword>
<comment type="cofactor">
    <cofactor evidence="1">
        <name>Cu(2+)</name>
        <dbReference type="ChEBI" id="CHEBI:29036"/>
    </cofactor>
</comment>
<dbReference type="OrthoDB" id="2019572at2759"/>
<evidence type="ECO:0000256" key="7">
    <source>
        <dbReference type="ARBA" id="ARBA00023008"/>
    </source>
</evidence>
<dbReference type="KEGG" id="maj:MAA_10067"/>
<organism evidence="13 14">
    <name type="scientific">Metarhizium robertsii (strain ARSEF 23 / ATCC MYA-3075)</name>
    <name type="common">Metarhizium anisopliae (strain ARSEF 23)</name>
    <dbReference type="NCBI Taxonomy" id="655844"/>
    <lineage>
        <taxon>Eukaryota</taxon>
        <taxon>Fungi</taxon>
        <taxon>Dikarya</taxon>
        <taxon>Ascomycota</taxon>
        <taxon>Pezizomycotina</taxon>
        <taxon>Sordariomycetes</taxon>
        <taxon>Hypocreomycetidae</taxon>
        <taxon>Hypocreales</taxon>
        <taxon>Clavicipitaceae</taxon>
        <taxon>Metarhizium</taxon>
    </lineage>
</organism>
<keyword evidence="8" id="KW-0503">Monooxygenase</keyword>
<dbReference type="HOGENOM" id="CLU_030284_1_0_1"/>
<evidence type="ECO:0000313" key="14">
    <source>
        <dbReference type="Proteomes" id="UP000002498"/>
    </source>
</evidence>
<gene>
    <name evidence="13" type="ORF">MAA_10067</name>
</gene>
<dbReference type="Proteomes" id="UP000002498">
    <property type="component" value="Unassembled WGS sequence"/>
</dbReference>
<reference evidence="13 14" key="1">
    <citation type="journal article" date="2011" name="PLoS Genet.">
        <title>Genome sequencing and comparative transcriptomics of the model entomopathogenic fungi Metarhizium anisopliae and M. acridum.</title>
        <authorList>
            <person name="Gao Q."/>
            <person name="Jin K."/>
            <person name="Ying S.H."/>
            <person name="Zhang Y."/>
            <person name="Xiao G."/>
            <person name="Shang Y."/>
            <person name="Duan Z."/>
            <person name="Hu X."/>
            <person name="Xie X.Q."/>
            <person name="Zhou G."/>
            <person name="Peng G."/>
            <person name="Luo Z."/>
            <person name="Huang W."/>
            <person name="Wang B."/>
            <person name="Fang W."/>
            <person name="Wang S."/>
            <person name="Zhong Y."/>
            <person name="Ma L.J."/>
            <person name="St Leger R.J."/>
            <person name="Zhao G.P."/>
            <person name="Pei Y."/>
            <person name="Feng M.G."/>
            <person name="Xia Y."/>
            <person name="Wang C."/>
        </authorList>
    </citation>
    <scope>NUCLEOTIDE SEQUENCE [LARGE SCALE GENOMIC DNA]</scope>
    <source>
        <strain evidence="14">ARSEF 23 / ATCC MYA-3075</strain>
    </source>
</reference>
<dbReference type="GO" id="GO:0046872">
    <property type="term" value="F:metal ion binding"/>
    <property type="evidence" value="ECO:0007669"/>
    <property type="project" value="UniProtKB-KW"/>
</dbReference>
<evidence type="ECO:0000256" key="10">
    <source>
        <dbReference type="ARBA" id="ARBA00023180"/>
    </source>
</evidence>
<accession>E9FCR8</accession>
<keyword evidence="7" id="KW-0186">Copper</keyword>
<dbReference type="Pfam" id="PF22810">
    <property type="entry name" value="LPMO_AA14"/>
    <property type="match status" value="1"/>
</dbReference>
<comment type="similarity">
    <text evidence="11">Belongs to the polysaccharide monooxygenase AA14 family.</text>
</comment>
<proteinExistence type="inferred from homology"/>
<evidence type="ECO:0000256" key="4">
    <source>
        <dbReference type="ARBA" id="ARBA00022723"/>
    </source>
</evidence>
<feature type="chain" id="PRO_5003239882" evidence="12">
    <location>
        <begin position="18"/>
        <end position="293"/>
    </location>
</feature>
<evidence type="ECO:0000256" key="3">
    <source>
        <dbReference type="ARBA" id="ARBA00022525"/>
    </source>
</evidence>
<dbReference type="GO" id="GO:0004497">
    <property type="term" value="F:monooxygenase activity"/>
    <property type="evidence" value="ECO:0007669"/>
    <property type="project" value="UniProtKB-KW"/>
</dbReference>
<dbReference type="InterPro" id="IPR054497">
    <property type="entry name" value="LPMO_AA14"/>
</dbReference>
<dbReference type="EMBL" id="ADNJ02000003">
    <property type="protein sequence ID" value="EFY94445.1"/>
    <property type="molecule type" value="Genomic_DNA"/>
</dbReference>
<evidence type="ECO:0000256" key="2">
    <source>
        <dbReference type="ARBA" id="ARBA00004613"/>
    </source>
</evidence>
<reference evidence="13 14" key="2">
    <citation type="journal article" date="2014" name="Proc. Natl. Acad. Sci. U.S.A.">
        <title>Trajectory and genomic determinants of fungal-pathogen speciation and host adaptation.</title>
        <authorList>
            <person name="Hu X."/>
            <person name="Xiao G."/>
            <person name="Zheng P."/>
            <person name="Shang Y."/>
            <person name="Su Y."/>
            <person name="Zhang X."/>
            <person name="Liu X."/>
            <person name="Zhan S."/>
            <person name="St Leger R.J."/>
            <person name="Wang C."/>
        </authorList>
    </citation>
    <scope>GENOME REANNOTATION</scope>
    <source>
        <strain evidence="14">ARSEF 23 / ATCC MYA-3075</strain>
    </source>
</reference>
<evidence type="ECO:0000256" key="8">
    <source>
        <dbReference type="ARBA" id="ARBA00023033"/>
    </source>
</evidence>
<keyword evidence="9" id="KW-1015">Disulfide bond</keyword>
<comment type="caution">
    <text evidence="13">The sequence shown here is derived from an EMBL/GenBank/DDBJ whole genome shotgun (WGS) entry which is preliminary data.</text>
</comment>
<evidence type="ECO:0000256" key="9">
    <source>
        <dbReference type="ARBA" id="ARBA00023157"/>
    </source>
</evidence>
<dbReference type="RefSeq" id="XP_007826256.1">
    <property type="nucleotide sequence ID" value="XM_007828065.1"/>
</dbReference>
<keyword evidence="6" id="KW-0560">Oxidoreductase</keyword>
<keyword evidence="5 12" id="KW-0732">Signal</keyword>
<name>E9FCR8_METRA</name>
<protein>
    <submittedName>
        <fullName evidence="13">Proteophosphoglycan ppg4</fullName>
    </submittedName>
</protein>
<keyword evidence="4" id="KW-0479">Metal-binding</keyword>
<evidence type="ECO:0000256" key="5">
    <source>
        <dbReference type="ARBA" id="ARBA00022729"/>
    </source>
</evidence>
<evidence type="ECO:0000313" key="13">
    <source>
        <dbReference type="EMBL" id="EFY94445.1"/>
    </source>
</evidence>
<feature type="signal peptide" evidence="12">
    <location>
        <begin position="1"/>
        <end position="17"/>
    </location>
</feature>
<dbReference type="AlphaFoldDB" id="E9FCR8"/>
<dbReference type="GeneID" id="19264353"/>
<evidence type="ECO:0000256" key="12">
    <source>
        <dbReference type="SAM" id="SignalP"/>
    </source>
</evidence>
<sequence>MLYPLPTILLLATSASAHTAAFVKGMYCEYLTTFIKGGPDPTNYNPNANDPVNPLWMLSKNDWWMQRKSGCLNNPPKNGASVALPAGGEFTVELAHNQAQTSLSFDGKFASAWPDGKEHPEDWRGPGSPPGCIQDDGALHTNNQTMAAGTAWAISYESDLSKVTMENLVVFSVLEHTPWKRIATYKVPKDLPICPAGGCYCAWLWVPTGCGQPNMYMANYRCHVTGSNSNRKLAPAKAPVYCQHDRSKCVKGAKQMVAWNQAEGNNVQVPNGASPGYNQGMGWAPGAQNDIFQ</sequence>
<keyword evidence="3" id="KW-0964">Secreted</keyword>
<dbReference type="GO" id="GO:0005576">
    <property type="term" value="C:extracellular region"/>
    <property type="evidence" value="ECO:0007669"/>
    <property type="project" value="UniProtKB-SubCell"/>
</dbReference>
<comment type="subcellular location">
    <subcellularLocation>
        <location evidence="2">Secreted</location>
    </subcellularLocation>
</comment>
<evidence type="ECO:0000256" key="1">
    <source>
        <dbReference type="ARBA" id="ARBA00001973"/>
    </source>
</evidence>
<evidence type="ECO:0000256" key="6">
    <source>
        <dbReference type="ARBA" id="ARBA00023002"/>
    </source>
</evidence>
<evidence type="ECO:0000256" key="11">
    <source>
        <dbReference type="ARBA" id="ARBA00046340"/>
    </source>
</evidence>